<keyword evidence="3" id="KW-0378">Hydrolase</keyword>
<feature type="domain" description="UvrD-like helicase C-terminal" evidence="4">
    <location>
        <begin position="689"/>
        <end position="736"/>
    </location>
</feature>
<dbReference type="Pfam" id="PF14490">
    <property type="entry name" value="HHH_RecD2"/>
    <property type="match status" value="1"/>
</dbReference>
<dbReference type="CDD" id="cd17933">
    <property type="entry name" value="DEXSc_RecD-like"/>
    <property type="match status" value="1"/>
</dbReference>
<evidence type="ECO:0000313" key="9">
    <source>
        <dbReference type="EMBL" id="OAD64561.1"/>
    </source>
</evidence>
<dbReference type="Pfam" id="PF23139">
    <property type="entry name" value="OB_YrrC"/>
    <property type="match status" value="1"/>
</dbReference>
<dbReference type="InterPro" id="IPR027785">
    <property type="entry name" value="UvrD-like_helicase_C"/>
</dbReference>
<dbReference type="Proteomes" id="UP001275867">
    <property type="component" value="Unassembled WGS sequence"/>
</dbReference>
<dbReference type="InterPro" id="IPR055446">
    <property type="entry name" value="RecD2_N_OB"/>
</dbReference>
<accession>A0AAP5TC67</accession>
<keyword evidence="3" id="KW-0413">Isomerase</keyword>
<protein>
    <recommendedName>
        <fullName evidence="3">ATP-dependent RecD2 DNA helicase</fullName>
        <ecNumber evidence="3">5.6.2.3</ecNumber>
    </recommendedName>
    <alternativeName>
        <fullName evidence="3">DNA 5'-3' helicase subunit RecD2</fullName>
    </alternativeName>
</protein>
<evidence type="ECO:0000259" key="4">
    <source>
        <dbReference type="Pfam" id="PF13538"/>
    </source>
</evidence>
<evidence type="ECO:0000313" key="11">
    <source>
        <dbReference type="Proteomes" id="UP001275867"/>
    </source>
</evidence>
<comment type="caution">
    <text evidence="8">The sequence shown here is derived from an EMBL/GenBank/DDBJ whole genome shotgun (WGS) entry which is preliminary data.</text>
</comment>
<comment type="similarity">
    <text evidence="3">Belongs to the RecD family. RecD2 subfamily.</text>
</comment>
<keyword evidence="2 3" id="KW-0067">ATP-binding</keyword>
<keyword evidence="3" id="KW-0238">DNA-binding</keyword>
<keyword evidence="3 8" id="KW-0347">Helicase</keyword>
<dbReference type="GO" id="GO:0009338">
    <property type="term" value="C:exodeoxyribonuclease V complex"/>
    <property type="evidence" value="ECO:0007669"/>
    <property type="project" value="TreeGrafter"/>
</dbReference>
<comment type="function">
    <text evidence="3">DNA-dependent ATPase and ATP-dependent 5'-3' DNA helicase. Has no activity on blunt DNA or DNA with 3'-overhangs, requires at least 10 bases of 5'-ssDNA for helicase activity.</text>
</comment>
<keyword evidence="1 3" id="KW-0547">Nucleotide-binding</keyword>
<dbReference type="HAMAP" id="MF_01488">
    <property type="entry name" value="RecD2"/>
    <property type="match status" value="1"/>
</dbReference>
<dbReference type="CDD" id="cd18809">
    <property type="entry name" value="SF1_C_RecD"/>
    <property type="match status" value="1"/>
</dbReference>
<evidence type="ECO:0000259" key="6">
    <source>
        <dbReference type="Pfam" id="PF18335"/>
    </source>
</evidence>
<dbReference type="GO" id="GO:0005524">
    <property type="term" value="F:ATP binding"/>
    <property type="evidence" value="ECO:0007669"/>
    <property type="project" value="UniProtKB-UniRule"/>
</dbReference>
<evidence type="ECO:0000256" key="3">
    <source>
        <dbReference type="HAMAP-Rule" id="MF_01488"/>
    </source>
</evidence>
<dbReference type="InterPro" id="IPR027417">
    <property type="entry name" value="P-loop_NTPase"/>
</dbReference>
<feature type="binding site" evidence="3">
    <location>
        <begin position="376"/>
        <end position="380"/>
    </location>
    <ligand>
        <name>ATP</name>
        <dbReference type="ChEBI" id="CHEBI:30616"/>
    </ligand>
</feature>
<dbReference type="Gene3D" id="3.40.50.300">
    <property type="entry name" value="P-loop containing nucleotide triphosphate hydrolases"/>
    <property type="match status" value="2"/>
</dbReference>
<proteinExistence type="inferred from homology"/>
<dbReference type="Pfam" id="PF13604">
    <property type="entry name" value="AAA_30"/>
    <property type="match status" value="1"/>
</dbReference>
<dbReference type="SUPFAM" id="SSF52540">
    <property type="entry name" value="P-loop containing nucleoside triphosphate hydrolases"/>
    <property type="match status" value="1"/>
</dbReference>
<dbReference type="EMBL" id="LXND01000031">
    <property type="protein sequence ID" value="OAD64561.1"/>
    <property type="molecule type" value="Genomic_DNA"/>
</dbReference>
<dbReference type="Gene3D" id="2.30.30.940">
    <property type="match status" value="1"/>
</dbReference>
<dbReference type="EC" id="5.6.2.3" evidence="3"/>
<dbReference type="InterPro" id="IPR041451">
    <property type="entry name" value="RecD2_SH13"/>
</dbReference>
<evidence type="ECO:0000259" key="5">
    <source>
        <dbReference type="Pfam" id="PF14490"/>
    </source>
</evidence>
<dbReference type="NCBIfam" id="TIGR01448">
    <property type="entry name" value="recD_rel"/>
    <property type="match status" value="1"/>
</dbReference>
<dbReference type="InterPro" id="IPR050534">
    <property type="entry name" value="Coronavir_polyprotein_1ab"/>
</dbReference>
<keyword evidence="10" id="KW-1185">Reference proteome</keyword>
<dbReference type="InterPro" id="IPR006345">
    <property type="entry name" value="RecD2"/>
</dbReference>
<comment type="catalytic activity">
    <reaction evidence="3">
        <text>ATP + H2O = ADP + phosphate + H(+)</text>
        <dbReference type="Rhea" id="RHEA:13065"/>
        <dbReference type="ChEBI" id="CHEBI:15377"/>
        <dbReference type="ChEBI" id="CHEBI:15378"/>
        <dbReference type="ChEBI" id="CHEBI:30616"/>
        <dbReference type="ChEBI" id="CHEBI:43474"/>
        <dbReference type="ChEBI" id="CHEBI:456216"/>
        <dbReference type="EC" id="5.6.2.3"/>
    </reaction>
</comment>
<evidence type="ECO:0000313" key="10">
    <source>
        <dbReference type="Proteomes" id="UP000077280"/>
    </source>
</evidence>
<dbReference type="PANTHER" id="PTHR43788:SF6">
    <property type="entry name" value="DNA HELICASE B"/>
    <property type="match status" value="1"/>
</dbReference>
<dbReference type="Gene3D" id="1.10.10.2220">
    <property type="match status" value="1"/>
</dbReference>
<dbReference type="GO" id="GO:0016787">
    <property type="term" value="F:hydrolase activity"/>
    <property type="evidence" value="ECO:0007669"/>
    <property type="project" value="UniProtKB-KW"/>
</dbReference>
<feature type="domain" description="ATP-dependent RecD2 DNA helicase SH3" evidence="6">
    <location>
        <begin position="599"/>
        <end position="672"/>
    </location>
</feature>
<sequence>MPNESLNLFDEDSQNTESIKTEPQFVVGKVSAIFFASPDSFYKVLLVKISETNLEWHEDEIVVTGSFGDIKEEQAYRFVGATVTHPKYGTQFQATNYESATPTTKEGLVAYLSGDEFKGIGKKTAEKIVALLGTGAIDKIIQDPDVLTPLNFKKEMQANLVAVLKANNGMEQIIIGLNGYGFGSQLAASIYNKYREETLDILHKNPYQLIEDIDGIGFKRADQIAEALDISFDAPARIDGAILTASSDISNSNGDTYTDARSLLKTTLGLLENSRNQAVDPQKVADELVSLAKDGKVVGEENRIYLRNLFEAEWQIAEHVKRLHDAKETHTFKTDEIQGAIDLAQKQFHITYDDSQRQALLKAMQSKLFLLTGGPGTGKTTIINGIVKTFATLNDFSLDVNEYHDNPFPVLLAAPTGRAAKRMSEVTGLPASTIHRMLGLTGRETNPDQETKDLEGSLLIVDEMSMVDTFLFKTLMRAISNNMKVILVGDKDQLPSVGAGQIFNDLLKSEVIPKIELTKIYRQDNGSSIVPLAHAIKEGRLPDDFTKNQKDRSFIACSTSQVDSVISQVVHKAEQKGFTAQDIQVLAPMYRGMAGIDRLNESLQKILNPKKNARTKEVEFRGQHFRIGDKVLQLVNVPENNVFNGDMGIIKGIISAKDKDNTDKQDKLVIDFDETEVTYGRKDWIQITLAYCTSIHKSQGSEFKMVILPMVQQYSRMLQRNLLYTAVSRAESLLILLGDKTAFEKCVNNLAVNRRTTLKQRLLTVFDGKQVAKTKSDLLVATKKVVPQVETEIKAPVTAKVEKKSGESAVPDTVLTISKVQGQIIDPMIGMAGITPQSFMKA</sequence>
<evidence type="ECO:0000256" key="1">
    <source>
        <dbReference type="ARBA" id="ARBA00022741"/>
    </source>
</evidence>
<gene>
    <name evidence="3" type="primary">recD2</name>
    <name evidence="9" type="ORF">A7K95_04295</name>
    <name evidence="8" type="ORF">GA842_05500</name>
</gene>
<dbReference type="RefSeq" id="WP_068805476.1">
    <property type="nucleotide sequence ID" value="NZ_CP158977.1"/>
</dbReference>
<dbReference type="EMBL" id="WERX01000015">
    <property type="protein sequence ID" value="MDV7694351.1"/>
    <property type="molecule type" value="Genomic_DNA"/>
</dbReference>
<dbReference type="GO" id="GO:0003677">
    <property type="term" value="F:DNA binding"/>
    <property type="evidence" value="ECO:0007669"/>
    <property type="project" value="UniProtKB-UniRule"/>
</dbReference>
<dbReference type="GO" id="GO:0017116">
    <property type="term" value="F:single-stranded DNA helicase activity"/>
    <property type="evidence" value="ECO:0007669"/>
    <property type="project" value="TreeGrafter"/>
</dbReference>
<dbReference type="Proteomes" id="UP000077280">
    <property type="component" value="Unassembled WGS sequence"/>
</dbReference>
<dbReference type="GO" id="GO:0006310">
    <property type="term" value="P:DNA recombination"/>
    <property type="evidence" value="ECO:0007669"/>
    <property type="project" value="InterPro"/>
</dbReference>
<evidence type="ECO:0000256" key="2">
    <source>
        <dbReference type="ARBA" id="ARBA00022840"/>
    </source>
</evidence>
<dbReference type="AlphaFoldDB" id="A0AAP5TC67"/>
<evidence type="ECO:0000259" key="7">
    <source>
        <dbReference type="Pfam" id="PF23139"/>
    </source>
</evidence>
<dbReference type="GO" id="GO:0043139">
    <property type="term" value="F:5'-3' DNA helicase activity"/>
    <property type="evidence" value="ECO:0007669"/>
    <property type="project" value="UniProtKB-UniRule"/>
</dbReference>
<organism evidence="8 11">
    <name type="scientific">Pediococcus parvulus</name>
    <dbReference type="NCBI Taxonomy" id="54062"/>
    <lineage>
        <taxon>Bacteria</taxon>
        <taxon>Bacillati</taxon>
        <taxon>Bacillota</taxon>
        <taxon>Bacilli</taxon>
        <taxon>Lactobacillales</taxon>
        <taxon>Lactobacillaceae</taxon>
        <taxon>Pediococcus</taxon>
    </lineage>
</organism>
<dbReference type="Pfam" id="PF18335">
    <property type="entry name" value="SH3_13"/>
    <property type="match status" value="1"/>
</dbReference>
<reference evidence="8" key="2">
    <citation type="submission" date="2019-10" db="EMBL/GenBank/DDBJ databases">
        <title>Malate fermentation in French cider.</title>
        <authorList>
            <person name="Cousin F.J."/>
            <person name="Medina Fernandez S."/>
            <person name="Misery B."/>
            <person name="Laplace J.-M."/>
            <person name="Cretenet M."/>
        </authorList>
    </citation>
    <scope>NUCLEOTIDE SEQUENCE</scope>
    <source>
        <strain evidence="8">UCMA15901</strain>
    </source>
</reference>
<feature type="domain" description="ATP-dependent RecD2 DNA helicase-like helix-hairpin-helix" evidence="5">
    <location>
        <begin position="167"/>
        <end position="257"/>
    </location>
</feature>
<dbReference type="PANTHER" id="PTHR43788">
    <property type="entry name" value="DNA2/NAM7 HELICASE FAMILY MEMBER"/>
    <property type="match status" value="1"/>
</dbReference>
<name>A0AAP5TC67_9LACO</name>
<feature type="domain" description="ATP-dependent RecD2 DNA helicase OB-fold" evidence="7">
    <location>
        <begin position="25"/>
        <end position="102"/>
    </location>
</feature>
<reference evidence="9 10" key="1">
    <citation type="submission" date="2016-05" db="EMBL/GenBank/DDBJ databases">
        <title>Draft genome sequence of Pediococcus parvulus 2.6, a probiotic beta-glucan producer strain.</title>
        <authorList>
            <person name="Mohedano M.L."/>
            <person name="Perez-Ramos A."/>
            <person name="Duenas M.T."/>
            <person name="Lamontanara A."/>
            <person name="Orru L."/>
            <person name="Spano G."/>
            <person name="Capozzi V."/>
            <person name="Lopez P."/>
        </authorList>
    </citation>
    <scope>NUCLEOTIDE SEQUENCE [LARGE SCALE GENOMIC DNA]</scope>
    <source>
        <strain evidence="9 10">2.6</strain>
    </source>
</reference>
<dbReference type="Pfam" id="PF13538">
    <property type="entry name" value="UvrD_C_2"/>
    <property type="match status" value="1"/>
</dbReference>
<dbReference type="InterPro" id="IPR029493">
    <property type="entry name" value="RecD2-like_HHH"/>
</dbReference>
<evidence type="ECO:0000313" key="8">
    <source>
        <dbReference type="EMBL" id="MDV7694351.1"/>
    </source>
</evidence>